<dbReference type="Proteomes" id="UP000561326">
    <property type="component" value="Unassembled WGS sequence"/>
</dbReference>
<feature type="region of interest" description="Disordered" evidence="1">
    <location>
        <begin position="1"/>
        <end position="50"/>
    </location>
</feature>
<proteinExistence type="predicted"/>
<organism evidence="2 3">
    <name type="scientific">Aneurinibacillus aneurinilyticus</name>
    <name type="common">Bacillus aneurinolyticus</name>
    <dbReference type="NCBI Taxonomy" id="1391"/>
    <lineage>
        <taxon>Bacteria</taxon>
        <taxon>Bacillati</taxon>
        <taxon>Bacillota</taxon>
        <taxon>Bacilli</taxon>
        <taxon>Bacillales</taxon>
        <taxon>Paenibacillaceae</taxon>
        <taxon>Aneurinibacillus group</taxon>
        <taxon>Aneurinibacillus</taxon>
    </lineage>
</organism>
<gene>
    <name evidence="2" type="ORF">HF838_11135</name>
</gene>
<dbReference type="RefSeq" id="WP_021621714.1">
    <property type="nucleotide sequence ID" value="NZ_CABKST010000140.1"/>
</dbReference>
<dbReference type="EMBL" id="JABAGO010000018">
    <property type="protein sequence ID" value="NME98814.1"/>
    <property type="molecule type" value="Genomic_DNA"/>
</dbReference>
<feature type="compositionally biased region" description="Basic and acidic residues" evidence="1">
    <location>
        <begin position="33"/>
        <end position="50"/>
    </location>
</feature>
<dbReference type="AlphaFoldDB" id="A0A848CN81"/>
<sequence>MDKQKQGTPTTLKELEKKHEIQKQTLSTPENNKQLKEIGQKKEEMIQDEP</sequence>
<protein>
    <submittedName>
        <fullName evidence="2">Uncharacterized protein</fullName>
    </submittedName>
</protein>
<reference evidence="2 3" key="1">
    <citation type="submission" date="2020-04" db="EMBL/GenBank/DDBJ databases">
        <authorList>
            <person name="Hitch T.C.A."/>
            <person name="Wylensek D."/>
            <person name="Clavel T."/>
        </authorList>
    </citation>
    <scope>NUCLEOTIDE SEQUENCE [LARGE SCALE GENOMIC DNA]</scope>
    <source>
        <strain evidence="2 3">WB01_D5_05</strain>
    </source>
</reference>
<feature type="compositionally biased region" description="Polar residues" evidence="1">
    <location>
        <begin position="23"/>
        <end position="32"/>
    </location>
</feature>
<dbReference type="GeneID" id="92842156"/>
<name>A0A848CN81_ANEAE</name>
<feature type="compositionally biased region" description="Basic and acidic residues" evidence="1">
    <location>
        <begin position="13"/>
        <end position="22"/>
    </location>
</feature>
<evidence type="ECO:0000313" key="3">
    <source>
        <dbReference type="Proteomes" id="UP000561326"/>
    </source>
</evidence>
<accession>A0A848CN81</accession>
<comment type="caution">
    <text evidence="2">The sequence shown here is derived from an EMBL/GenBank/DDBJ whole genome shotgun (WGS) entry which is preliminary data.</text>
</comment>
<evidence type="ECO:0000313" key="2">
    <source>
        <dbReference type="EMBL" id="NME98814.1"/>
    </source>
</evidence>
<feature type="compositionally biased region" description="Polar residues" evidence="1">
    <location>
        <begin position="1"/>
        <end position="11"/>
    </location>
</feature>
<evidence type="ECO:0000256" key="1">
    <source>
        <dbReference type="SAM" id="MobiDB-lite"/>
    </source>
</evidence>